<dbReference type="SUPFAM" id="SSF53933">
    <property type="entry name" value="Microbial ribonucleases"/>
    <property type="match status" value="1"/>
</dbReference>
<evidence type="ECO:0000256" key="3">
    <source>
        <dbReference type="SAM" id="Phobius"/>
    </source>
</evidence>
<evidence type="ECO:0000256" key="1">
    <source>
        <dbReference type="ARBA" id="ARBA00022722"/>
    </source>
</evidence>
<dbReference type="RefSeq" id="WP_319805074.1">
    <property type="nucleotide sequence ID" value="NZ_BAAAMM010000002.1"/>
</dbReference>
<evidence type="ECO:0000256" key="2">
    <source>
        <dbReference type="ARBA" id="ARBA00022801"/>
    </source>
</evidence>
<keyword evidence="2" id="KW-0378">Hydrolase</keyword>
<dbReference type="Proteomes" id="UP001482520">
    <property type="component" value="Unassembled WGS sequence"/>
</dbReference>
<keyword evidence="5" id="KW-1185">Reference proteome</keyword>
<keyword evidence="3" id="KW-0472">Membrane</keyword>
<keyword evidence="1" id="KW-0540">Nuclease</keyword>
<dbReference type="Pfam" id="PF00545">
    <property type="entry name" value="Ribonuclease"/>
    <property type="match status" value="1"/>
</dbReference>
<accession>A0ABV1NVF9</accession>
<keyword evidence="3" id="KW-1133">Transmembrane helix</keyword>
<name>A0ABV1NVF9_9ACTN</name>
<dbReference type="Gene3D" id="3.10.450.30">
    <property type="entry name" value="Microbial ribonucleases"/>
    <property type="match status" value="1"/>
</dbReference>
<sequence length="159" mass="16816">MVYRIPKVEEHRRPHPTGLAAMVAVVALAVGIWLLAGRDPGTSTGAGPETTDPASGLPYVDLDRLPDEAIDTLRLIDAGGPYPTPGDGRTYRNLEGLLPLEVEGYYSEYAVPLPADSPDGTAAADGTADGASPRRIVVGEGGEEYWTPDGFESLARIRT</sequence>
<reference evidence="4 5" key="1">
    <citation type="submission" date="2024-02" db="EMBL/GenBank/DDBJ databases">
        <title>Full genome sequence of Nocardioides kribbensis.</title>
        <authorList>
            <person name="Poletto B.L."/>
            <person name="Silva G."/>
            <person name="Galante D."/>
            <person name="Campos K.R."/>
            <person name="Santos M.B.N."/>
            <person name="Sacchi C.T."/>
        </authorList>
    </citation>
    <scope>NUCLEOTIDE SEQUENCE [LARGE SCALE GENOMIC DNA]</scope>
    <source>
        <strain evidence="4 5">O4R</strain>
    </source>
</reference>
<comment type="caution">
    <text evidence="4">The sequence shown here is derived from an EMBL/GenBank/DDBJ whole genome shotgun (WGS) entry which is preliminary data.</text>
</comment>
<evidence type="ECO:0000313" key="5">
    <source>
        <dbReference type="Proteomes" id="UP001482520"/>
    </source>
</evidence>
<keyword evidence="3" id="KW-0812">Transmembrane</keyword>
<protein>
    <submittedName>
        <fullName evidence="4">Ribonuclease domain-containing protein</fullName>
    </submittedName>
</protein>
<proteinExistence type="predicted"/>
<dbReference type="EMBL" id="JBEGDP010000003">
    <property type="protein sequence ID" value="MEQ7846501.1"/>
    <property type="molecule type" value="Genomic_DNA"/>
</dbReference>
<feature type="transmembrane region" description="Helical" evidence="3">
    <location>
        <begin position="18"/>
        <end position="36"/>
    </location>
</feature>
<organism evidence="4 5">
    <name type="scientific">Nocardioides kribbensis</name>
    <dbReference type="NCBI Taxonomy" id="305517"/>
    <lineage>
        <taxon>Bacteria</taxon>
        <taxon>Bacillati</taxon>
        <taxon>Actinomycetota</taxon>
        <taxon>Actinomycetes</taxon>
        <taxon>Propionibacteriales</taxon>
        <taxon>Nocardioidaceae</taxon>
        <taxon>Nocardioides</taxon>
    </lineage>
</organism>
<dbReference type="InterPro" id="IPR016191">
    <property type="entry name" value="Ribonuclease/ribotoxin"/>
</dbReference>
<dbReference type="InterPro" id="IPR000026">
    <property type="entry name" value="N1-like"/>
</dbReference>
<evidence type="ECO:0000313" key="4">
    <source>
        <dbReference type="EMBL" id="MEQ7846501.1"/>
    </source>
</evidence>
<gene>
    <name evidence="4" type="ORF">V6R90_04355</name>
</gene>